<dbReference type="Proteomes" id="UP001235849">
    <property type="component" value="Unassembled WGS sequence"/>
</dbReference>
<name>A0ABT7BCD9_9CYAN</name>
<dbReference type="EMBL" id="JAQOSO010000114">
    <property type="protein sequence ID" value="MDJ1176830.1"/>
    <property type="molecule type" value="Genomic_DNA"/>
</dbReference>
<sequence>MIAAHGIARVVSVHKDSYTVTKGGKEIFAELSGNILYRTESAYDLLTTGDWVYADFFDKDQGMVKRS</sequence>
<comment type="caution">
    <text evidence="1">The sequence shown here is derived from an EMBL/GenBank/DDBJ whole genome shotgun (WGS) entry which is preliminary data.</text>
</comment>
<keyword evidence="2" id="KW-1185">Reference proteome</keyword>
<reference evidence="1 2" key="1">
    <citation type="submission" date="2023-01" db="EMBL/GenBank/DDBJ databases">
        <title>Novel diversity within Roseofilum (Cyanobacteria; Desertifilaceae) from marine benthic mats with descriptions of four novel species.</title>
        <authorList>
            <person name="Wang Y."/>
            <person name="Berthold D.E."/>
            <person name="Hu J."/>
            <person name="Lefler F.W."/>
            <person name="Laughinghouse H.D. IV."/>
        </authorList>
    </citation>
    <scope>NUCLEOTIDE SEQUENCE [LARGE SCALE GENOMIC DNA]</scope>
    <source>
        <strain evidence="1 2">BLCC-M114</strain>
    </source>
</reference>
<proteinExistence type="predicted"/>
<accession>A0ABT7BCD9</accession>
<protein>
    <submittedName>
        <fullName evidence="1">Uncharacterized protein</fullName>
    </submittedName>
</protein>
<evidence type="ECO:0000313" key="1">
    <source>
        <dbReference type="EMBL" id="MDJ1176830.1"/>
    </source>
</evidence>
<organism evidence="1 2">
    <name type="scientific">Roseofilum capinflatum BLCC-M114</name>
    <dbReference type="NCBI Taxonomy" id="3022440"/>
    <lineage>
        <taxon>Bacteria</taxon>
        <taxon>Bacillati</taxon>
        <taxon>Cyanobacteriota</taxon>
        <taxon>Cyanophyceae</taxon>
        <taxon>Desertifilales</taxon>
        <taxon>Desertifilaceae</taxon>
        <taxon>Roseofilum</taxon>
        <taxon>Roseofilum capinflatum</taxon>
    </lineage>
</organism>
<gene>
    <name evidence="1" type="ORF">PMG25_22325</name>
</gene>
<evidence type="ECO:0000313" key="2">
    <source>
        <dbReference type="Proteomes" id="UP001235849"/>
    </source>
</evidence>
<dbReference type="RefSeq" id="WP_283769100.1">
    <property type="nucleotide sequence ID" value="NZ_JAQOSO010000114.1"/>
</dbReference>